<comment type="caution">
    <text evidence="1">The sequence shown here is derived from an EMBL/GenBank/DDBJ whole genome shotgun (WGS) entry which is preliminary data.</text>
</comment>
<dbReference type="Proteomes" id="UP000606974">
    <property type="component" value="Unassembled WGS sequence"/>
</dbReference>
<gene>
    <name evidence="1" type="ORF">GJ744_000746</name>
</gene>
<dbReference type="AlphaFoldDB" id="A0A8H7ACG3"/>
<keyword evidence="2" id="KW-1185">Reference proteome</keyword>
<evidence type="ECO:0000313" key="2">
    <source>
        <dbReference type="Proteomes" id="UP000606974"/>
    </source>
</evidence>
<reference evidence="1" key="1">
    <citation type="submission" date="2020-02" db="EMBL/GenBank/DDBJ databases">
        <authorList>
            <person name="Palmer J.M."/>
        </authorList>
    </citation>
    <scope>NUCLEOTIDE SEQUENCE</scope>
    <source>
        <strain evidence="1">EPUS1.4</strain>
        <tissue evidence="1">Thallus</tissue>
    </source>
</reference>
<accession>A0A8H7ACG3</accession>
<evidence type="ECO:0000313" key="1">
    <source>
        <dbReference type="EMBL" id="KAF7505499.1"/>
    </source>
</evidence>
<proteinExistence type="predicted"/>
<organism evidence="1 2">
    <name type="scientific">Endocarpon pusillum</name>
    <dbReference type="NCBI Taxonomy" id="364733"/>
    <lineage>
        <taxon>Eukaryota</taxon>
        <taxon>Fungi</taxon>
        <taxon>Dikarya</taxon>
        <taxon>Ascomycota</taxon>
        <taxon>Pezizomycotina</taxon>
        <taxon>Eurotiomycetes</taxon>
        <taxon>Chaetothyriomycetidae</taxon>
        <taxon>Verrucariales</taxon>
        <taxon>Verrucariaceae</taxon>
        <taxon>Endocarpon</taxon>
    </lineage>
</organism>
<dbReference type="OrthoDB" id="4540842at2759"/>
<dbReference type="EMBL" id="JAACFV010000108">
    <property type="protein sequence ID" value="KAF7505499.1"/>
    <property type="molecule type" value="Genomic_DNA"/>
</dbReference>
<sequence length="275" mass="31587">MSSDAARINTIRQLALAGSKKAESLDHVCYAHLKAVGGHCGLQTKMLKREELQIRIQIFYQHHEDLDALRTDPLHYFWFRRADRPAVPVDRLGIYSTKPISQPQLTAITDSDAARLVKEITGSENAWPIWLEEGSLNVSRIFAWMFVGITIGEKHEAGIGPLIEDEFLMYKHHQREINGKPNRGWLRTMLYLLTQQLIRQDPQYWMLYVAMRPDHNQRLVSYPYYTKFARPGDSTVFRHMDMNIPEFLATSRGGNIIQESVSLDDKTAATGCTEI</sequence>
<name>A0A8H7ACG3_9EURO</name>
<protein>
    <submittedName>
        <fullName evidence="1">Uncharacterized protein</fullName>
    </submittedName>
</protein>